<gene>
    <name evidence="1" type="ORF">EKO27_g3789</name>
</gene>
<evidence type="ECO:0000313" key="2">
    <source>
        <dbReference type="Proteomes" id="UP000286045"/>
    </source>
</evidence>
<organism evidence="1 2">
    <name type="scientific">Xylaria grammica</name>
    <dbReference type="NCBI Taxonomy" id="363999"/>
    <lineage>
        <taxon>Eukaryota</taxon>
        <taxon>Fungi</taxon>
        <taxon>Dikarya</taxon>
        <taxon>Ascomycota</taxon>
        <taxon>Pezizomycotina</taxon>
        <taxon>Sordariomycetes</taxon>
        <taxon>Xylariomycetidae</taxon>
        <taxon>Xylariales</taxon>
        <taxon>Xylariaceae</taxon>
        <taxon>Xylaria</taxon>
    </lineage>
</organism>
<sequence length="568" mass="64986">MSHAHFSHLSDARYGYDFVVATTSKAINHVVKKYLHGHSGPRVGCCYIYKDDKEVQLTLGEFSSICKTDPFAIDDGTDVKDPRIEDLNKVQFIRGWWARIGLPPVDDQRELDDLVELGQSSETVKFKMYCADFQIVSYMEGGRFKKDTWLNVSQPKDKPWTFTSQVNLSWHTVDWKKDWKSLPSDVRNATEKLNRELEEDIFGIEQLILDLETAKLMAETPQIDGVPKGTPEYTMLLETFLGIYFDDVKRQGNPLLSCAIKMKPRPATETPPTLNLTDFQYSVSPYVGLDGKPVENPDDKQKSAGTINYLCAADGHTLPEATRFSWNWMDVSELNQAHGVISIQRNTLADHMASQLMPYMLSKAIKPNFYFDAKWPFSTLTWDFSKTATADAGRVTKEGPIVYKMDWDSGNYTETYRFGVNYITARVYYEASIKFRFNTIVINQHFRFYTKAKAGFEWGEAYIIDHALTDTYEISINNEGKLEATCTEGKLVDNSKELKCAFWGPSFDQGIKNLITDKTRIKSPKIEHFPISFIQDYVFPGGQAFVFKNVVFSDHQDLVSHITYADRR</sequence>
<proteinExistence type="predicted"/>
<dbReference type="EMBL" id="RYZI01000083">
    <property type="protein sequence ID" value="RWA11337.1"/>
    <property type="molecule type" value="Genomic_DNA"/>
</dbReference>
<keyword evidence="2" id="KW-1185">Reference proteome</keyword>
<dbReference type="Proteomes" id="UP000286045">
    <property type="component" value="Unassembled WGS sequence"/>
</dbReference>
<accession>A0A439DAA4</accession>
<name>A0A439DAA4_9PEZI</name>
<dbReference type="AlphaFoldDB" id="A0A439DAA4"/>
<comment type="caution">
    <text evidence="1">The sequence shown here is derived from an EMBL/GenBank/DDBJ whole genome shotgun (WGS) entry which is preliminary data.</text>
</comment>
<protein>
    <submittedName>
        <fullName evidence="1">Uncharacterized protein</fullName>
    </submittedName>
</protein>
<dbReference type="STRING" id="363999.A0A439DAA4"/>
<reference evidence="1 2" key="1">
    <citation type="submission" date="2018-12" db="EMBL/GenBank/DDBJ databases">
        <title>Draft genome sequence of Xylaria grammica IHI A82.</title>
        <authorList>
            <person name="Buettner E."/>
            <person name="Kellner H."/>
        </authorList>
    </citation>
    <scope>NUCLEOTIDE SEQUENCE [LARGE SCALE GENOMIC DNA]</scope>
    <source>
        <strain evidence="1 2">IHI A82</strain>
    </source>
</reference>
<evidence type="ECO:0000313" key="1">
    <source>
        <dbReference type="EMBL" id="RWA11337.1"/>
    </source>
</evidence>